<dbReference type="Pfam" id="PF00512">
    <property type="entry name" value="HisKA"/>
    <property type="match status" value="1"/>
</dbReference>
<dbReference type="PANTHER" id="PTHR45436">
    <property type="entry name" value="SENSOR HISTIDINE KINASE YKOH"/>
    <property type="match status" value="1"/>
</dbReference>
<keyword evidence="7 14" id="KW-0812">Transmembrane</keyword>
<accession>A0ABR8SF33</accession>
<keyword evidence="11 14" id="KW-1133">Transmembrane helix</keyword>
<dbReference type="CDD" id="cd00075">
    <property type="entry name" value="HATPase"/>
    <property type="match status" value="1"/>
</dbReference>
<reference evidence="17 18" key="1">
    <citation type="submission" date="2020-08" db="EMBL/GenBank/DDBJ databases">
        <title>A Genomic Blueprint of the Chicken Gut Microbiome.</title>
        <authorList>
            <person name="Gilroy R."/>
            <person name="Ravi A."/>
            <person name="Getino M."/>
            <person name="Pursley I."/>
            <person name="Horton D.L."/>
            <person name="Alikhan N.-F."/>
            <person name="Baker D."/>
            <person name="Gharbi K."/>
            <person name="Hall N."/>
            <person name="Watson M."/>
            <person name="Adriaenssens E.M."/>
            <person name="Foster-Nyarko E."/>
            <person name="Jarju S."/>
            <person name="Secka A."/>
            <person name="Antonio M."/>
            <person name="Oren A."/>
            <person name="Chaudhuri R."/>
            <person name="La Ragione R.M."/>
            <person name="Hildebrand F."/>
            <person name="Pallen M.J."/>
        </authorList>
    </citation>
    <scope>NUCLEOTIDE SEQUENCE [LARGE SCALE GENOMIC DNA]</scope>
    <source>
        <strain evidence="17 18">Sa2CVA6</strain>
    </source>
</reference>
<dbReference type="PRINTS" id="PR00344">
    <property type="entry name" value="BCTRLSENSOR"/>
</dbReference>
<dbReference type="PANTHER" id="PTHR45436:SF3">
    <property type="entry name" value="SENSOR HISTIDINE KINASE HPRS"/>
    <property type="match status" value="1"/>
</dbReference>
<dbReference type="Pfam" id="PF00672">
    <property type="entry name" value="HAMP"/>
    <property type="match status" value="1"/>
</dbReference>
<feature type="domain" description="HAMP" evidence="16">
    <location>
        <begin position="208"/>
        <end position="261"/>
    </location>
</feature>
<evidence type="ECO:0000256" key="4">
    <source>
        <dbReference type="ARBA" id="ARBA00022519"/>
    </source>
</evidence>
<comment type="caution">
    <text evidence="17">The sequence shown here is derived from an EMBL/GenBank/DDBJ whole genome shotgun (WGS) entry which is preliminary data.</text>
</comment>
<dbReference type="InterPro" id="IPR036890">
    <property type="entry name" value="HATPase_C_sf"/>
</dbReference>
<keyword evidence="10 14" id="KW-0067">ATP-binding</keyword>
<dbReference type="InterPro" id="IPR006290">
    <property type="entry name" value="CztS_silS_copS"/>
</dbReference>
<dbReference type="PROSITE" id="PS50109">
    <property type="entry name" value="HIS_KIN"/>
    <property type="match status" value="1"/>
</dbReference>
<feature type="transmembrane region" description="Helical" evidence="14">
    <location>
        <begin position="189"/>
        <end position="207"/>
    </location>
</feature>
<gene>
    <name evidence="17" type="ORF">H9646_16165</name>
</gene>
<dbReference type="InterPro" id="IPR003660">
    <property type="entry name" value="HAMP_dom"/>
</dbReference>
<evidence type="ECO:0000256" key="13">
    <source>
        <dbReference type="ARBA" id="ARBA00023136"/>
    </source>
</evidence>
<organism evidence="17 18">
    <name type="scientific">Comamonas avium</name>
    <dbReference type="NCBI Taxonomy" id="2762231"/>
    <lineage>
        <taxon>Bacteria</taxon>
        <taxon>Pseudomonadati</taxon>
        <taxon>Pseudomonadota</taxon>
        <taxon>Betaproteobacteria</taxon>
        <taxon>Burkholderiales</taxon>
        <taxon>Comamonadaceae</taxon>
        <taxon>Comamonas</taxon>
    </lineage>
</organism>
<keyword evidence="18" id="KW-1185">Reference proteome</keyword>
<comment type="function">
    <text evidence="14">Member of a two-component regulatory system.</text>
</comment>
<dbReference type="SMART" id="SM00387">
    <property type="entry name" value="HATPase_c"/>
    <property type="match status" value="1"/>
</dbReference>
<dbReference type="Proteomes" id="UP000634919">
    <property type="component" value="Unassembled WGS sequence"/>
</dbReference>
<evidence type="ECO:0000259" key="15">
    <source>
        <dbReference type="PROSITE" id="PS50109"/>
    </source>
</evidence>
<dbReference type="SUPFAM" id="SSF55874">
    <property type="entry name" value="ATPase domain of HSP90 chaperone/DNA topoisomerase II/histidine kinase"/>
    <property type="match status" value="1"/>
</dbReference>
<dbReference type="EMBL" id="JACSQK010000008">
    <property type="protein sequence ID" value="MBD7962008.1"/>
    <property type="molecule type" value="Genomic_DNA"/>
</dbReference>
<evidence type="ECO:0000256" key="1">
    <source>
        <dbReference type="ARBA" id="ARBA00000085"/>
    </source>
</evidence>
<evidence type="ECO:0000256" key="9">
    <source>
        <dbReference type="ARBA" id="ARBA00022777"/>
    </source>
</evidence>
<evidence type="ECO:0000256" key="7">
    <source>
        <dbReference type="ARBA" id="ARBA00022692"/>
    </source>
</evidence>
<keyword evidence="3 14" id="KW-1003">Cell membrane</keyword>
<comment type="catalytic activity">
    <reaction evidence="1 14">
        <text>ATP + protein L-histidine = ADP + protein N-phospho-L-histidine.</text>
        <dbReference type="EC" id="2.7.13.3"/>
    </reaction>
</comment>
<dbReference type="InterPro" id="IPR004358">
    <property type="entry name" value="Sig_transdc_His_kin-like_C"/>
</dbReference>
<keyword evidence="9 14" id="KW-0418">Kinase</keyword>
<feature type="domain" description="Histidine kinase" evidence="15">
    <location>
        <begin position="269"/>
        <end position="482"/>
    </location>
</feature>
<dbReference type="InterPro" id="IPR050428">
    <property type="entry name" value="TCS_sensor_his_kinase"/>
</dbReference>
<proteinExistence type="predicted"/>
<evidence type="ECO:0000256" key="8">
    <source>
        <dbReference type="ARBA" id="ARBA00022741"/>
    </source>
</evidence>
<feature type="transmembrane region" description="Helical" evidence="14">
    <location>
        <begin position="12"/>
        <end position="32"/>
    </location>
</feature>
<keyword evidence="4 14" id="KW-0997">Cell inner membrane</keyword>
<protein>
    <recommendedName>
        <fullName evidence="14">Sensor protein</fullName>
        <ecNumber evidence="14">2.7.13.3</ecNumber>
    </recommendedName>
</protein>
<comment type="subcellular location">
    <subcellularLocation>
        <location evidence="2 14">Cell inner membrane</location>
    </subcellularLocation>
</comment>
<evidence type="ECO:0000256" key="3">
    <source>
        <dbReference type="ARBA" id="ARBA00022475"/>
    </source>
</evidence>
<evidence type="ECO:0000256" key="10">
    <source>
        <dbReference type="ARBA" id="ARBA00022840"/>
    </source>
</evidence>
<dbReference type="CDD" id="cd00082">
    <property type="entry name" value="HisKA"/>
    <property type="match status" value="1"/>
</dbReference>
<dbReference type="SMART" id="SM00388">
    <property type="entry name" value="HisKA"/>
    <property type="match status" value="1"/>
</dbReference>
<evidence type="ECO:0000256" key="12">
    <source>
        <dbReference type="ARBA" id="ARBA00023012"/>
    </source>
</evidence>
<dbReference type="EC" id="2.7.13.3" evidence="14"/>
<dbReference type="PROSITE" id="PS50885">
    <property type="entry name" value="HAMP"/>
    <property type="match status" value="1"/>
</dbReference>
<keyword evidence="13 14" id="KW-0472">Membrane</keyword>
<evidence type="ECO:0000256" key="11">
    <source>
        <dbReference type="ARBA" id="ARBA00022989"/>
    </source>
</evidence>
<dbReference type="GO" id="GO:0004673">
    <property type="term" value="F:protein histidine kinase activity"/>
    <property type="evidence" value="ECO:0007669"/>
    <property type="project" value="UniProtKB-EC"/>
</dbReference>
<dbReference type="InterPro" id="IPR005467">
    <property type="entry name" value="His_kinase_dom"/>
</dbReference>
<dbReference type="CDD" id="cd06225">
    <property type="entry name" value="HAMP"/>
    <property type="match status" value="1"/>
</dbReference>
<dbReference type="InterPro" id="IPR036097">
    <property type="entry name" value="HisK_dim/P_sf"/>
</dbReference>
<dbReference type="Pfam" id="PF02518">
    <property type="entry name" value="HATPase_c"/>
    <property type="match status" value="1"/>
</dbReference>
<evidence type="ECO:0000259" key="16">
    <source>
        <dbReference type="PROSITE" id="PS50885"/>
    </source>
</evidence>
<dbReference type="InterPro" id="IPR003661">
    <property type="entry name" value="HisK_dim/P_dom"/>
</dbReference>
<dbReference type="NCBIfam" id="TIGR01386">
    <property type="entry name" value="cztS_silS_copS"/>
    <property type="match status" value="1"/>
</dbReference>
<evidence type="ECO:0000256" key="2">
    <source>
        <dbReference type="ARBA" id="ARBA00004533"/>
    </source>
</evidence>
<evidence type="ECO:0000256" key="6">
    <source>
        <dbReference type="ARBA" id="ARBA00022679"/>
    </source>
</evidence>
<name>A0ABR8SF33_9BURK</name>
<dbReference type="Gene3D" id="6.10.340.10">
    <property type="match status" value="1"/>
</dbReference>
<dbReference type="Gene3D" id="1.10.287.130">
    <property type="match status" value="1"/>
</dbReference>
<dbReference type="Gene3D" id="3.30.565.10">
    <property type="entry name" value="Histidine kinase-like ATPase, C-terminal domain"/>
    <property type="match status" value="1"/>
</dbReference>
<dbReference type="InterPro" id="IPR003594">
    <property type="entry name" value="HATPase_dom"/>
</dbReference>
<evidence type="ECO:0000313" key="18">
    <source>
        <dbReference type="Proteomes" id="UP000634919"/>
    </source>
</evidence>
<keyword evidence="12 14" id="KW-0902">Two-component regulatory system</keyword>
<keyword evidence="5" id="KW-0597">Phosphoprotein</keyword>
<dbReference type="SUPFAM" id="SSF47384">
    <property type="entry name" value="Homodimeric domain of signal transducing histidine kinase"/>
    <property type="match status" value="1"/>
</dbReference>
<keyword evidence="6 14" id="KW-0808">Transferase</keyword>
<keyword evidence="8 14" id="KW-0547">Nucleotide-binding</keyword>
<sequence length="487" mass="54594">MSLSTISLRLRLALLFSVTSAVLFFWMGFYIYKSLEKEILHREDVALIGRIIRIQQLLQSGISLDTLISTPQIYTNMLGNNEDILWIVNSQGQVLLEVNPLRVSLPEVPAQKLLVQPVPKAGTVLGQQPSPNVGHSVEPPVQLLTTSVPQKSRLAWVQLSVEEQRLTVIAGRLLAERTAMLQTYQRDLGGAWLLGVALAFVLGWEVARRGLRPLHRLSEKAQAIGPQQLAMRLPSAQYPAELQGLAQALNTMLQRLEEGFTSLSKFSEDLAHEIRTPLHNLMLDNQWGLRQKRTVIEHEARLVSQQEEYERLARMVDSMLFLARAEHKGATLQRITLDLAALGTQLADYFEGMALEKNMCIEVHMHGQVWADSSLLRRALANLIANALRYGDSHTTIFLRSHHTSNGCKLHVCNQGPTIDPEHLPHLFDRFYRCEPSRSQTADSGGLGLAIVKSIMDLHQGEVLVKAEAQNICFTLNFPSVQSREIL</sequence>
<dbReference type="SMART" id="SM00304">
    <property type="entry name" value="HAMP"/>
    <property type="match status" value="1"/>
</dbReference>
<dbReference type="SUPFAM" id="SSF158472">
    <property type="entry name" value="HAMP domain-like"/>
    <property type="match status" value="1"/>
</dbReference>
<evidence type="ECO:0000256" key="14">
    <source>
        <dbReference type="RuleBase" id="RU364088"/>
    </source>
</evidence>
<evidence type="ECO:0000256" key="5">
    <source>
        <dbReference type="ARBA" id="ARBA00022553"/>
    </source>
</evidence>
<evidence type="ECO:0000313" key="17">
    <source>
        <dbReference type="EMBL" id="MBD7962008.1"/>
    </source>
</evidence>